<dbReference type="Pfam" id="PF13148">
    <property type="entry name" value="DUF3987"/>
    <property type="match status" value="1"/>
</dbReference>
<dbReference type="Proteomes" id="UP000253562">
    <property type="component" value="Unassembled WGS sequence"/>
</dbReference>
<evidence type="ECO:0000313" key="1">
    <source>
        <dbReference type="EMBL" id="RCS44176.1"/>
    </source>
</evidence>
<reference evidence="1 2" key="1">
    <citation type="submission" date="2018-07" db="EMBL/GenBank/DDBJ databases">
        <title>Comparative genomes isolates from brazilian mangrove.</title>
        <authorList>
            <person name="De Araujo J.E."/>
            <person name="Taketani R.G."/>
            <person name="Silva M.C.P."/>
            <person name="Lourenco M.V."/>
            <person name="Oliveira V.M."/>
            <person name="Andreote F.D."/>
        </authorList>
    </citation>
    <scope>NUCLEOTIDE SEQUENCE [LARGE SCALE GENOMIC DNA]</scope>
    <source>
        <strain evidence="1 2">HEX PRIS-MGV</strain>
    </source>
</reference>
<dbReference type="AlphaFoldDB" id="A0A368KQ60"/>
<dbReference type="OrthoDB" id="279540at2"/>
<dbReference type="InterPro" id="IPR025048">
    <property type="entry name" value="DUF3987"/>
</dbReference>
<sequence>MRLSEPVIANLELAKPAACGPGDSLSPDMPATARQGRFPVEALPARLRTYVEAAAVATQTLVDLAAVTCLGVCSAAIAGRFRVAARPGTEQPATLFVASITQGLSREADVFAQAKQPLQSLEAEQIDQARVPRIEAQSILRQAKIRLRQREKQAAGDIQKYREAAIEFSKQVDENRVPALPRLLFDDTTTEKLSTMLAAQNGRLARFSTDSAARDLLSGSTSRRSLAEQALYRKGYRGEELTLDLRGGERCFVRRSAITCSAMLAETEVAGLRHGRGRRTRGVLDAFLFAWPARDPTQLPAPPQPIPGEVLQQYDTLIRSLAARQFDITFTLTSAARQRWEAWQAEVETMMQIDGPLEMLAAWADHLPGNTLRIAAILHSINDANELEISEQTMEAAIAIARYFIPHALATHQLLSQQPGAAPPRYVQTLPAERPLSLIHI</sequence>
<gene>
    <name evidence="1" type="ORF">DTL42_17855</name>
</gene>
<feature type="non-terminal residue" evidence="1">
    <location>
        <position position="441"/>
    </location>
</feature>
<protein>
    <submittedName>
        <fullName evidence="1">DUF3987 domain-containing protein</fullName>
    </submittedName>
</protein>
<name>A0A368KQ60_9BACT</name>
<evidence type="ECO:0000313" key="2">
    <source>
        <dbReference type="Proteomes" id="UP000253562"/>
    </source>
</evidence>
<proteinExistence type="predicted"/>
<organism evidence="1 2">
    <name type="scientific">Bremerella cremea</name>
    <dbReference type="NCBI Taxonomy" id="1031537"/>
    <lineage>
        <taxon>Bacteria</taxon>
        <taxon>Pseudomonadati</taxon>
        <taxon>Planctomycetota</taxon>
        <taxon>Planctomycetia</taxon>
        <taxon>Pirellulales</taxon>
        <taxon>Pirellulaceae</taxon>
        <taxon>Bremerella</taxon>
    </lineage>
</organism>
<comment type="caution">
    <text evidence="1">The sequence shown here is derived from an EMBL/GenBank/DDBJ whole genome shotgun (WGS) entry which is preliminary data.</text>
</comment>
<dbReference type="RefSeq" id="WP_114370508.1">
    <property type="nucleotide sequence ID" value="NZ_QPEX01000035.1"/>
</dbReference>
<dbReference type="EMBL" id="QPEX01000035">
    <property type="protein sequence ID" value="RCS44176.1"/>
    <property type="molecule type" value="Genomic_DNA"/>
</dbReference>
<accession>A0A368KQ60</accession>